<protein>
    <submittedName>
        <fullName evidence="3">Uncharacterized protein</fullName>
    </submittedName>
</protein>
<evidence type="ECO:0000313" key="3">
    <source>
        <dbReference type="EMBL" id="KAG5167688.1"/>
    </source>
</evidence>
<keyword evidence="2" id="KW-0732">Signal</keyword>
<dbReference type="AlphaFoldDB" id="A0A8H8CJF5"/>
<organism evidence="3">
    <name type="scientific">Psilocybe cubensis</name>
    <name type="common">Psychedelic mushroom</name>
    <name type="synonym">Stropharia cubensis</name>
    <dbReference type="NCBI Taxonomy" id="181762"/>
    <lineage>
        <taxon>Eukaryota</taxon>
        <taxon>Fungi</taxon>
        <taxon>Dikarya</taxon>
        <taxon>Basidiomycota</taxon>
        <taxon>Agaricomycotina</taxon>
        <taxon>Agaricomycetes</taxon>
        <taxon>Agaricomycetidae</taxon>
        <taxon>Agaricales</taxon>
        <taxon>Agaricineae</taxon>
        <taxon>Strophariaceae</taxon>
        <taxon>Psilocybe</taxon>
    </lineage>
</organism>
<feature type="compositionally biased region" description="Polar residues" evidence="1">
    <location>
        <begin position="241"/>
        <end position="277"/>
    </location>
</feature>
<accession>A0A8H8CJF5</accession>
<proteinExistence type="predicted"/>
<sequence>MQSFIKATLILTIFHGGSFASPISGPVLEHRGTDFWYPTPLTPTNGPITAIGANGGYNYGGDGANGGYIGIANYAGGGSSIYANGANGGQNAYGNGANGGSISVGRRGAGFLFPIYNSYTPPNGPISAYGANGGYNQYGNGRISINRREDSISLQKLQGSPDIRNLLWGWYGNQPLLYSGSGKLSSTTYGNKPPTAQPIFVTGHNGGVSYNGNGANGGTISVPSGTTTTEPDTSTGLAGTGSPTKVTITANGQNGVTMNGEGSNGGTISVTSESVSQ</sequence>
<gene>
    <name evidence="3" type="ORF">JR316_008040</name>
</gene>
<dbReference type="EMBL" id="JAFIQS010000007">
    <property type="protein sequence ID" value="KAG5167688.1"/>
    <property type="molecule type" value="Genomic_DNA"/>
</dbReference>
<feature type="compositionally biased region" description="Low complexity" evidence="1">
    <location>
        <begin position="223"/>
        <end position="236"/>
    </location>
</feature>
<reference evidence="3" key="1">
    <citation type="submission" date="2021-02" db="EMBL/GenBank/DDBJ databases">
        <title>Psilocybe cubensis genome.</title>
        <authorList>
            <person name="Mckernan K.J."/>
            <person name="Crawford S."/>
            <person name="Trippe A."/>
            <person name="Kane L.T."/>
            <person name="Mclaughlin S."/>
        </authorList>
    </citation>
    <scope>NUCLEOTIDE SEQUENCE [LARGE SCALE GENOMIC DNA]</scope>
    <source>
        <strain evidence="3">MGC-MH-2018</strain>
    </source>
</reference>
<feature type="chain" id="PRO_5034348274" evidence="2">
    <location>
        <begin position="21"/>
        <end position="277"/>
    </location>
</feature>
<name>A0A8H8CJF5_PSICU</name>
<evidence type="ECO:0000256" key="1">
    <source>
        <dbReference type="SAM" id="MobiDB-lite"/>
    </source>
</evidence>
<feature type="region of interest" description="Disordered" evidence="1">
    <location>
        <begin position="216"/>
        <end position="277"/>
    </location>
</feature>
<evidence type="ECO:0000256" key="2">
    <source>
        <dbReference type="SAM" id="SignalP"/>
    </source>
</evidence>
<feature type="signal peptide" evidence="2">
    <location>
        <begin position="1"/>
        <end position="20"/>
    </location>
</feature>
<comment type="caution">
    <text evidence="3">The sequence shown here is derived from an EMBL/GenBank/DDBJ whole genome shotgun (WGS) entry which is preliminary data.</text>
</comment>